<gene>
    <name evidence="2" type="ORF">A0O31_02269</name>
</gene>
<dbReference type="SUPFAM" id="SSF158997">
    <property type="entry name" value="Trm112p-like"/>
    <property type="match status" value="1"/>
</dbReference>
<geneLocation type="plasmid" evidence="3">
    <name>ptb1</name>
</geneLocation>
<dbReference type="OrthoDB" id="31962at2"/>
<keyword evidence="2" id="KW-0489">Methyltransferase</keyword>
<keyword evidence="2" id="KW-0614">Plasmid</keyword>
<sequence>MALPPWLLPLLACPRCGAPLEGFRCAPCGVGYPLRGPFPDLRAGKERLPLALVNRFPPTAWLYDAWRGRSTGLLSGGALTFAEEIAHLRAWLLPTGGPFLDVGTGTGVYREALGERAVGIDPSPAFLRVAARRRPGPYLLAHGEALPFGAGVFSGVAIGPTWNEFQDPRRAALEARRVLRKGGRLFGMLLLGPGPSFGLFRPGGEKVLSLLQEAGFRAELLRFGRLGLVLAEA</sequence>
<keyword evidence="2" id="KW-0808">Transferase</keyword>
<evidence type="ECO:0000313" key="3">
    <source>
        <dbReference type="Proteomes" id="UP000182993"/>
    </source>
</evidence>
<evidence type="ECO:0000259" key="1">
    <source>
        <dbReference type="Pfam" id="PF08241"/>
    </source>
</evidence>
<keyword evidence="2" id="KW-0830">Ubiquinone</keyword>
<dbReference type="GO" id="GO:0008757">
    <property type="term" value="F:S-adenosylmethionine-dependent methyltransferase activity"/>
    <property type="evidence" value="ECO:0007669"/>
    <property type="project" value="InterPro"/>
</dbReference>
<accession>A0A1J0LXV5</accession>
<dbReference type="Gene3D" id="3.40.50.150">
    <property type="entry name" value="Vaccinia Virus protein VP39"/>
    <property type="match status" value="1"/>
</dbReference>
<feature type="domain" description="Methyltransferase type 11" evidence="1">
    <location>
        <begin position="100"/>
        <end position="186"/>
    </location>
</feature>
<dbReference type="SUPFAM" id="SSF53335">
    <property type="entry name" value="S-adenosyl-L-methionine-dependent methyltransferases"/>
    <property type="match status" value="1"/>
</dbReference>
<dbReference type="Pfam" id="PF08241">
    <property type="entry name" value="Methyltransf_11"/>
    <property type="match status" value="1"/>
</dbReference>
<proteinExistence type="predicted"/>
<dbReference type="InterPro" id="IPR029063">
    <property type="entry name" value="SAM-dependent_MTases_sf"/>
</dbReference>
<reference evidence="3" key="1">
    <citation type="submission" date="2016-06" db="EMBL/GenBank/DDBJ databases">
        <title>Whole genome sequencing of Thermus brockianus strain GE-1.</title>
        <authorList>
            <person name="Schaefers C."/>
            <person name="Blank S."/>
            <person name="Wiebusch S."/>
            <person name="Elleuche S."/>
            <person name="Antranikian G."/>
        </authorList>
    </citation>
    <scope>NUCLEOTIDE SEQUENCE [LARGE SCALE GENOMIC DNA]</scope>
    <source>
        <strain evidence="3">GE-1</strain>
        <plasmid evidence="3">ptb1</plasmid>
    </source>
</reference>
<organism evidence="2 3">
    <name type="scientific">Thermus brockianus</name>
    <dbReference type="NCBI Taxonomy" id="56956"/>
    <lineage>
        <taxon>Bacteria</taxon>
        <taxon>Thermotogati</taxon>
        <taxon>Deinococcota</taxon>
        <taxon>Deinococci</taxon>
        <taxon>Thermales</taxon>
        <taxon>Thermaceae</taxon>
        <taxon>Thermus</taxon>
    </lineage>
</organism>
<dbReference type="EMBL" id="CP016313">
    <property type="protein sequence ID" value="APD10303.1"/>
    <property type="molecule type" value="Genomic_DNA"/>
</dbReference>
<name>A0A1J0LXV5_THEBO</name>
<dbReference type="RefSeq" id="WP_071678002.1">
    <property type="nucleotide sequence ID" value="NZ_CP016313.1"/>
</dbReference>
<dbReference type="KEGG" id="tbc:A0O31_02269"/>
<dbReference type="GO" id="GO:0032259">
    <property type="term" value="P:methylation"/>
    <property type="evidence" value="ECO:0007669"/>
    <property type="project" value="UniProtKB-KW"/>
</dbReference>
<dbReference type="Proteomes" id="UP000182993">
    <property type="component" value="Plasmid pTB1"/>
</dbReference>
<protein>
    <submittedName>
        <fullName evidence="2">Ubiquinone/menaquinone biosynthesis methyltransferase</fullName>
    </submittedName>
</protein>
<dbReference type="AlphaFoldDB" id="A0A1J0LXV5"/>
<dbReference type="InterPro" id="IPR013216">
    <property type="entry name" value="Methyltransf_11"/>
</dbReference>
<dbReference type="CDD" id="cd02440">
    <property type="entry name" value="AdoMet_MTases"/>
    <property type="match status" value="1"/>
</dbReference>
<evidence type="ECO:0000313" key="2">
    <source>
        <dbReference type="EMBL" id="APD10303.1"/>
    </source>
</evidence>